<feature type="chain" id="PRO_5032652687" evidence="1">
    <location>
        <begin position="20"/>
        <end position="196"/>
    </location>
</feature>
<dbReference type="GO" id="GO:0016209">
    <property type="term" value="F:antioxidant activity"/>
    <property type="evidence" value="ECO:0007669"/>
    <property type="project" value="InterPro"/>
</dbReference>
<dbReference type="RefSeq" id="WP_066838068.1">
    <property type="nucleotide sequence ID" value="NZ_JACJIQ010000001.1"/>
</dbReference>
<protein>
    <submittedName>
        <fullName evidence="3">Peroxiredoxin</fullName>
    </submittedName>
</protein>
<dbReference type="Gene3D" id="3.40.30.10">
    <property type="entry name" value="Glutaredoxin"/>
    <property type="match status" value="1"/>
</dbReference>
<evidence type="ECO:0000256" key="1">
    <source>
        <dbReference type="SAM" id="SignalP"/>
    </source>
</evidence>
<feature type="signal peptide" evidence="1">
    <location>
        <begin position="1"/>
        <end position="19"/>
    </location>
</feature>
<name>A0A839GAS7_9BACT</name>
<organism evidence="3 4">
    <name type="scientific">Rufibacter quisquiliarum</name>
    <dbReference type="NCBI Taxonomy" id="1549639"/>
    <lineage>
        <taxon>Bacteria</taxon>
        <taxon>Pseudomonadati</taxon>
        <taxon>Bacteroidota</taxon>
        <taxon>Cytophagia</taxon>
        <taxon>Cytophagales</taxon>
        <taxon>Hymenobacteraceae</taxon>
        <taxon>Rufibacter</taxon>
    </lineage>
</organism>
<dbReference type="PANTHER" id="PTHR43640">
    <property type="entry name" value="OS07G0260300 PROTEIN"/>
    <property type="match status" value="1"/>
</dbReference>
<evidence type="ECO:0000259" key="2">
    <source>
        <dbReference type="PROSITE" id="PS51352"/>
    </source>
</evidence>
<dbReference type="InterPro" id="IPR013766">
    <property type="entry name" value="Thioredoxin_domain"/>
</dbReference>
<feature type="domain" description="Thioredoxin" evidence="2">
    <location>
        <begin position="23"/>
        <end position="168"/>
    </location>
</feature>
<dbReference type="SUPFAM" id="SSF52833">
    <property type="entry name" value="Thioredoxin-like"/>
    <property type="match status" value="1"/>
</dbReference>
<reference evidence="3 4" key="1">
    <citation type="submission" date="2020-08" db="EMBL/GenBank/DDBJ databases">
        <title>Genomic Encyclopedia of Type Strains, Phase IV (KMG-IV): sequencing the most valuable type-strain genomes for metagenomic binning, comparative biology and taxonomic classification.</title>
        <authorList>
            <person name="Goeker M."/>
        </authorList>
    </citation>
    <scope>NUCLEOTIDE SEQUENCE [LARGE SCALE GENOMIC DNA]</scope>
    <source>
        <strain evidence="3 4">DSM 29854</strain>
    </source>
</reference>
<proteinExistence type="predicted"/>
<dbReference type="InterPro" id="IPR036249">
    <property type="entry name" value="Thioredoxin-like_sf"/>
</dbReference>
<dbReference type="Proteomes" id="UP000563094">
    <property type="component" value="Unassembled WGS sequence"/>
</dbReference>
<dbReference type="PROSITE" id="PS51352">
    <property type="entry name" value="THIOREDOXIN_2"/>
    <property type="match status" value="1"/>
</dbReference>
<dbReference type="GO" id="GO:0016491">
    <property type="term" value="F:oxidoreductase activity"/>
    <property type="evidence" value="ECO:0007669"/>
    <property type="project" value="InterPro"/>
</dbReference>
<dbReference type="PANTHER" id="PTHR43640:SF1">
    <property type="entry name" value="THIOREDOXIN-DEPENDENT PEROXIREDOXIN"/>
    <property type="match status" value="1"/>
</dbReference>
<keyword evidence="4" id="KW-1185">Reference proteome</keyword>
<keyword evidence="1" id="KW-0732">Signal</keyword>
<dbReference type="InterPro" id="IPR000866">
    <property type="entry name" value="AhpC/TSA"/>
</dbReference>
<accession>A0A839GAS7</accession>
<evidence type="ECO:0000313" key="3">
    <source>
        <dbReference type="EMBL" id="MBA9075400.1"/>
    </source>
</evidence>
<dbReference type="Pfam" id="PF00578">
    <property type="entry name" value="AhpC-TSA"/>
    <property type="match status" value="1"/>
</dbReference>
<gene>
    <name evidence="3" type="ORF">FHS90_000097</name>
</gene>
<dbReference type="EMBL" id="JACJIQ010000001">
    <property type="protein sequence ID" value="MBA9075400.1"/>
    <property type="molecule type" value="Genomic_DNA"/>
</dbReference>
<dbReference type="AlphaFoldDB" id="A0A839GAS7"/>
<evidence type="ECO:0000313" key="4">
    <source>
        <dbReference type="Proteomes" id="UP000563094"/>
    </source>
</evidence>
<comment type="caution">
    <text evidence="3">The sequence shown here is derived from an EMBL/GenBank/DDBJ whole genome shotgun (WGS) entry which is preliminary data.</text>
</comment>
<dbReference type="InterPro" id="IPR047262">
    <property type="entry name" value="PRX-like1"/>
</dbReference>
<sequence length="196" mass="21484">MKRYLTLAFTLLLTSAVFAQSGYRIGAKVSDFVLKDAQDRAIPLSSFKDAKVVVVVFTSVKCPNSKLYEARLQNISQAYGGRGVNFVFVNAAIGLDEGSAKTQPDNPNGNPTFPYLVDEGQQLSKQFGATKAPEVFVLQNTADGFVLRYKGAIDDNPQVESYVKENYLRSALDDVLAGRTVSTPERRATGCLIKRF</sequence>